<evidence type="ECO:0000259" key="2">
    <source>
        <dbReference type="Pfam" id="PF12146"/>
    </source>
</evidence>
<dbReference type="SUPFAM" id="SSF53474">
    <property type="entry name" value="alpha/beta-Hydrolases"/>
    <property type="match status" value="1"/>
</dbReference>
<dbReference type="Gene3D" id="3.40.50.1820">
    <property type="entry name" value="alpha/beta hydrolase"/>
    <property type="match status" value="1"/>
</dbReference>
<feature type="domain" description="Serine aminopeptidase S33" evidence="2">
    <location>
        <begin position="42"/>
        <end position="297"/>
    </location>
</feature>
<organism evidence="3 4">
    <name type="scientific">Phenylobacterium hankyongense</name>
    <dbReference type="NCBI Taxonomy" id="1813876"/>
    <lineage>
        <taxon>Bacteria</taxon>
        <taxon>Pseudomonadati</taxon>
        <taxon>Pseudomonadota</taxon>
        <taxon>Alphaproteobacteria</taxon>
        <taxon>Caulobacterales</taxon>
        <taxon>Caulobacteraceae</taxon>
        <taxon>Phenylobacterium</taxon>
    </lineage>
</organism>
<dbReference type="PANTHER" id="PTHR11614">
    <property type="entry name" value="PHOSPHOLIPASE-RELATED"/>
    <property type="match status" value="1"/>
</dbReference>
<proteinExistence type="predicted"/>
<accession>A0A328AWA1</accession>
<dbReference type="InterPro" id="IPR022742">
    <property type="entry name" value="Hydrolase_4"/>
</dbReference>
<dbReference type="EMBL" id="QFYP01000001">
    <property type="protein sequence ID" value="RAK58899.1"/>
    <property type="molecule type" value="Genomic_DNA"/>
</dbReference>
<dbReference type="Proteomes" id="UP000249842">
    <property type="component" value="Unassembled WGS sequence"/>
</dbReference>
<gene>
    <name evidence="3" type="ORF">DJ021_03325</name>
</gene>
<evidence type="ECO:0000256" key="1">
    <source>
        <dbReference type="SAM" id="MobiDB-lite"/>
    </source>
</evidence>
<feature type="compositionally biased region" description="Basic residues" evidence="1">
    <location>
        <begin position="486"/>
        <end position="497"/>
    </location>
</feature>
<dbReference type="Pfam" id="PF12146">
    <property type="entry name" value="Hydrolase_4"/>
    <property type="match status" value="1"/>
</dbReference>
<sequence>MFEPAPLVATALARPPAGGEADWFTGAGGARLRAALWTPQGRARGSIVLSGGRTEPLEKYYETIADFLERGFVVLAHDWRGQGLSARELPDRLKGHAKGHKAFLDDFRALLAAYETRLPRPWVAVGHSMGGCLTLLALASGETRFAGAVLSAPMLGVQTGKVPLKTARTLASLSVMFGRARRYALGQPGKPFDDTFDGNILTHDRGRFERTCSLIAAEPQLALGAPTWGWLDFAFRATAFLARPERLREIVTPVIIVSAEEDKLVDNAAQAAAARHLPQGKFVNVPGAYHEVLMETDEMRNIFLRAFDALTGRVAPKPAEAPKPVALDAPRPAPVAAAAPAAAPKPAVAPAPAAAKPAVAAKPAAKKPAATKPAAPKAPAKAAAKPAAKPAAVKKAPAKAKAAPKAKAAAKPAAKPAAAKKPVAAKKPAAAKTPAAAKKPAAKAAAKPAAKTVAAKAAPKTAAPKAAAPKAAASKAAAPKTAAKPAAKKPAAKKAPAKKPAPVA</sequence>
<dbReference type="InterPro" id="IPR051044">
    <property type="entry name" value="MAG_DAG_Lipase"/>
</dbReference>
<reference evidence="4" key="1">
    <citation type="submission" date="2018-05" db="EMBL/GenBank/DDBJ databases">
        <authorList>
            <person name="Li X."/>
        </authorList>
    </citation>
    <scope>NUCLEOTIDE SEQUENCE [LARGE SCALE GENOMIC DNA]</scope>
    <source>
        <strain evidence="4">HKS-05</strain>
    </source>
</reference>
<comment type="caution">
    <text evidence="3">The sequence shown here is derived from an EMBL/GenBank/DDBJ whole genome shotgun (WGS) entry which is preliminary data.</text>
</comment>
<name>A0A328AWA1_9CAUL</name>
<evidence type="ECO:0000313" key="3">
    <source>
        <dbReference type="EMBL" id="RAK58899.1"/>
    </source>
</evidence>
<feature type="compositionally biased region" description="Low complexity" evidence="1">
    <location>
        <begin position="364"/>
        <end position="395"/>
    </location>
</feature>
<dbReference type="OrthoDB" id="9788260at2"/>
<dbReference type="InterPro" id="IPR029058">
    <property type="entry name" value="AB_hydrolase_fold"/>
</dbReference>
<feature type="region of interest" description="Disordered" evidence="1">
    <location>
        <begin position="364"/>
        <end position="504"/>
    </location>
</feature>
<keyword evidence="4" id="KW-1185">Reference proteome</keyword>
<dbReference type="AlphaFoldDB" id="A0A328AWA1"/>
<protein>
    <recommendedName>
        <fullName evidence="2">Serine aminopeptidase S33 domain-containing protein</fullName>
    </recommendedName>
</protein>
<dbReference type="RefSeq" id="WP_111456192.1">
    <property type="nucleotide sequence ID" value="NZ_QFYP01000001.1"/>
</dbReference>
<feature type="compositionally biased region" description="Low complexity" evidence="1">
    <location>
        <begin position="405"/>
        <end position="485"/>
    </location>
</feature>
<evidence type="ECO:0000313" key="4">
    <source>
        <dbReference type="Proteomes" id="UP000249842"/>
    </source>
</evidence>